<reference evidence="13" key="2">
    <citation type="journal article" date="2023" name="BMC Genomics">
        <title>Pest status, molecular evolution, and epigenetic factors derived from the genome assembly of Frankliniella fusca, a thysanopteran phytovirus vector.</title>
        <authorList>
            <person name="Catto M.A."/>
            <person name="Labadie P.E."/>
            <person name="Jacobson A.L."/>
            <person name="Kennedy G.G."/>
            <person name="Srinivasan R."/>
            <person name="Hunt B.G."/>
        </authorList>
    </citation>
    <scope>NUCLEOTIDE SEQUENCE</scope>
    <source>
        <strain evidence="13">PL_HMW_Pooled</strain>
    </source>
</reference>
<proteinExistence type="inferred from homology"/>
<evidence type="ECO:0000256" key="5">
    <source>
        <dbReference type="ARBA" id="ARBA00022989"/>
    </source>
</evidence>
<organism evidence="13 14">
    <name type="scientific">Frankliniella fusca</name>
    <dbReference type="NCBI Taxonomy" id="407009"/>
    <lineage>
        <taxon>Eukaryota</taxon>
        <taxon>Metazoa</taxon>
        <taxon>Ecdysozoa</taxon>
        <taxon>Arthropoda</taxon>
        <taxon>Hexapoda</taxon>
        <taxon>Insecta</taxon>
        <taxon>Pterygota</taxon>
        <taxon>Neoptera</taxon>
        <taxon>Paraneoptera</taxon>
        <taxon>Thysanoptera</taxon>
        <taxon>Terebrantia</taxon>
        <taxon>Thripoidea</taxon>
        <taxon>Thripidae</taxon>
        <taxon>Frankliniella</taxon>
    </lineage>
</organism>
<dbReference type="PANTHER" id="PTHR24249">
    <property type="entry name" value="HISTAMINE RECEPTOR-RELATED G-PROTEIN COUPLED RECEPTOR"/>
    <property type="match status" value="1"/>
</dbReference>
<evidence type="ECO:0000256" key="6">
    <source>
        <dbReference type="ARBA" id="ARBA00023040"/>
    </source>
</evidence>
<dbReference type="SUPFAM" id="SSF81321">
    <property type="entry name" value="Family A G protein-coupled receptor-like"/>
    <property type="match status" value="1"/>
</dbReference>
<evidence type="ECO:0000256" key="10">
    <source>
        <dbReference type="SAM" id="MobiDB-lite"/>
    </source>
</evidence>
<evidence type="ECO:0000256" key="4">
    <source>
        <dbReference type="ARBA" id="ARBA00022692"/>
    </source>
</evidence>
<feature type="compositionally biased region" description="Polar residues" evidence="10">
    <location>
        <begin position="521"/>
        <end position="536"/>
    </location>
</feature>
<evidence type="ECO:0000256" key="7">
    <source>
        <dbReference type="ARBA" id="ARBA00023136"/>
    </source>
</evidence>
<feature type="transmembrane region" description="Helical" evidence="11">
    <location>
        <begin position="86"/>
        <end position="108"/>
    </location>
</feature>
<dbReference type="Gene3D" id="1.20.1070.10">
    <property type="entry name" value="Rhodopsin 7-helix transmembrane proteins"/>
    <property type="match status" value="1"/>
</dbReference>
<dbReference type="GO" id="GO:0004930">
    <property type="term" value="F:G protein-coupled receptor activity"/>
    <property type="evidence" value="ECO:0007669"/>
    <property type="project" value="UniProtKB-KW"/>
</dbReference>
<keyword evidence="5 11" id="KW-1133">Transmembrane helix</keyword>
<dbReference type="PANTHER" id="PTHR24249:SF406">
    <property type="entry name" value="G-PROTEIN COUPLED RECEPTORS FAMILY 1 PROFILE DOMAIN-CONTAINING PROTEIN"/>
    <property type="match status" value="1"/>
</dbReference>
<feature type="transmembrane region" description="Helical" evidence="11">
    <location>
        <begin position="129"/>
        <end position="149"/>
    </location>
</feature>
<comment type="caution">
    <text evidence="13">The sequence shown here is derived from an EMBL/GenBank/DDBJ whole genome shotgun (WGS) entry which is preliminary data.</text>
</comment>
<keyword evidence="9" id="KW-0807">Transducer</keyword>
<feature type="transmembrane region" description="Helical" evidence="11">
    <location>
        <begin position="210"/>
        <end position="233"/>
    </location>
</feature>
<keyword evidence="7 11" id="KW-0472">Membrane</keyword>
<comment type="subcellular location">
    <subcellularLocation>
        <location evidence="1">Cell membrane</location>
        <topology evidence="1">Multi-pass membrane protein</topology>
    </subcellularLocation>
</comment>
<dbReference type="PRINTS" id="PR00237">
    <property type="entry name" value="GPCRRHODOPSN"/>
</dbReference>
<evidence type="ECO:0000256" key="2">
    <source>
        <dbReference type="ARBA" id="ARBA00010663"/>
    </source>
</evidence>
<feature type="region of interest" description="Disordered" evidence="10">
    <location>
        <begin position="691"/>
        <end position="765"/>
    </location>
</feature>
<feature type="region of interest" description="Disordered" evidence="10">
    <location>
        <begin position="515"/>
        <end position="560"/>
    </location>
</feature>
<evidence type="ECO:0000259" key="12">
    <source>
        <dbReference type="PROSITE" id="PS50262"/>
    </source>
</evidence>
<dbReference type="Proteomes" id="UP001219518">
    <property type="component" value="Unassembled WGS sequence"/>
</dbReference>
<feature type="transmembrane region" description="Helical" evidence="11">
    <location>
        <begin position="6"/>
        <end position="30"/>
    </location>
</feature>
<keyword evidence="6" id="KW-0297">G-protein coupled receptor</keyword>
<reference evidence="13" key="1">
    <citation type="submission" date="2021-07" db="EMBL/GenBank/DDBJ databases">
        <authorList>
            <person name="Catto M.A."/>
            <person name="Jacobson A."/>
            <person name="Kennedy G."/>
            <person name="Labadie P."/>
            <person name="Hunt B.G."/>
            <person name="Srinivasan R."/>
        </authorList>
    </citation>
    <scope>NUCLEOTIDE SEQUENCE</scope>
    <source>
        <strain evidence="13">PL_HMW_Pooled</strain>
        <tissue evidence="13">Head</tissue>
    </source>
</reference>
<feature type="domain" description="G-protein coupled receptors family 1 profile" evidence="12">
    <location>
        <begin position="20"/>
        <end position="367"/>
    </location>
</feature>
<evidence type="ECO:0000256" key="9">
    <source>
        <dbReference type="ARBA" id="ARBA00023224"/>
    </source>
</evidence>
<evidence type="ECO:0000256" key="1">
    <source>
        <dbReference type="ARBA" id="ARBA00004651"/>
    </source>
</evidence>
<keyword evidence="8 13" id="KW-0675">Receptor</keyword>
<keyword evidence="3" id="KW-1003">Cell membrane</keyword>
<evidence type="ECO:0000256" key="11">
    <source>
        <dbReference type="SAM" id="Phobius"/>
    </source>
</evidence>
<feature type="compositionally biased region" description="Gly residues" evidence="10">
    <location>
        <begin position="538"/>
        <end position="549"/>
    </location>
</feature>
<dbReference type="GO" id="GO:0005886">
    <property type="term" value="C:plasma membrane"/>
    <property type="evidence" value="ECO:0007669"/>
    <property type="project" value="UniProtKB-SubCell"/>
</dbReference>
<dbReference type="InterPro" id="IPR050569">
    <property type="entry name" value="TAAR"/>
</dbReference>
<dbReference type="InterPro" id="IPR000276">
    <property type="entry name" value="GPCR_Rhodpsn"/>
</dbReference>
<feature type="transmembrane region" description="Helical" evidence="11">
    <location>
        <begin position="308"/>
        <end position="328"/>
    </location>
</feature>
<feature type="transmembrane region" description="Helical" evidence="11">
    <location>
        <begin position="348"/>
        <end position="369"/>
    </location>
</feature>
<keyword evidence="14" id="KW-1185">Reference proteome</keyword>
<comment type="similarity">
    <text evidence="2">Belongs to the G-protein coupled receptor 1 family.</text>
</comment>
<evidence type="ECO:0000313" key="14">
    <source>
        <dbReference type="Proteomes" id="UP001219518"/>
    </source>
</evidence>
<sequence length="765" mass="78655">MSALALGIPLTAVTLLGLLLNLYIIVVVILSKQVHSANNLLLLHLGVVDVCVGVVLGVLLVCRGALGGAGLGLGQGLSVARAQPCTPAGFLLSLLHPLALWTLCGLHTDRYFAISTPLHYGAKVSTRKVLWGLAVSWLGSLLLALLALLPGCAPVHEPAGAGAAAAAGTQRPASATTTAASAGLAADAPDAAPAPWSAPWPVPWGPVAHAGIYTAATLLLPATIVLVCNLKVLMIARHHRHRIASAIFEVTLSAQVTITHQRNPFVPLAAGGAPGPRPEQAPPAPGISPGAAAAVAAAAAAKFRSRSALCPVLQLLGSLVLLYFPYYGLLLWDALAASHAVRAPHPHFSTLAMCLITCSPPVNGLLYGVKNKVLRKTIQNYWRKQMSKSEVNQEIQARTPSTCGSRRPSLTPAGASGVAGALSAAGAGLGASPGGGGGTGSSTLQRRLSEIVLEPLRSSISVGSASASPRGSKFQRIASDLAWRPWRPRPGPRHWLLARSLSSIEQHGLRRSRSLKDGWHHSSNTLQIPSVTSNGDLTAGGGAGGGGGSHPWTPLRGSSVASLGGGGGAAGGGAGGGSLFVQRVLGHCHNKASHSSTPRHSPSLLLASVSRRSPRILITRAFSEESESGPAAAPAGAIHHSTSASALVTDGHHANGHSGHTHGRRWRRIRYRDEDDDDDDDAAEALSALSGHLSDESSSPSEQQRALPGAGAPVADGNLSPCSDGEERALLFSPASTSACCSPVSSPEPIEEEQEPEPDREMDTL</sequence>
<name>A0AAE1I0I2_9NEOP</name>
<keyword evidence="4 11" id="KW-0812">Transmembrane</keyword>
<dbReference type="InterPro" id="IPR017452">
    <property type="entry name" value="GPCR_Rhodpsn_7TM"/>
</dbReference>
<evidence type="ECO:0000313" key="13">
    <source>
        <dbReference type="EMBL" id="KAK3930626.1"/>
    </source>
</evidence>
<dbReference type="Pfam" id="PF00001">
    <property type="entry name" value="7tm_1"/>
    <property type="match status" value="1"/>
</dbReference>
<dbReference type="EMBL" id="JAHWGI010001412">
    <property type="protein sequence ID" value="KAK3930626.1"/>
    <property type="molecule type" value="Genomic_DNA"/>
</dbReference>
<dbReference type="PROSITE" id="PS50262">
    <property type="entry name" value="G_PROTEIN_RECEP_F1_2"/>
    <property type="match status" value="1"/>
</dbReference>
<feature type="transmembrane region" description="Helical" evidence="11">
    <location>
        <begin position="42"/>
        <end position="66"/>
    </location>
</feature>
<protein>
    <submittedName>
        <fullName evidence="13">Dopamine receptor 2</fullName>
    </submittedName>
</protein>
<gene>
    <name evidence="13" type="ORF">KUF71_023982</name>
</gene>
<accession>A0AAE1I0I2</accession>
<evidence type="ECO:0000256" key="8">
    <source>
        <dbReference type="ARBA" id="ARBA00023170"/>
    </source>
</evidence>
<evidence type="ECO:0000256" key="3">
    <source>
        <dbReference type="ARBA" id="ARBA00022475"/>
    </source>
</evidence>
<dbReference type="AlphaFoldDB" id="A0AAE1I0I2"/>